<feature type="region of interest" description="Disordered" evidence="1">
    <location>
        <begin position="40"/>
        <end position="70"/>
    </location>
</feature>
<evidence type="ECO:0000313" key="2">
    <source>
        <dbReference type="EMBL" id="SBQ67685.1"/>
    </source>
</evidence>
<dbReference type="AlphaFoldDB" id="A0A1A8G7J6"/>
<protein>
    <submittedName>
        <fullName evidence="2">Uncharacterized protein</fullName>
    </submittedName>
</protein>
<proteinExistence type="predicted"/>
<sequence length="113" mass="12207">PASVGTRTGRSTMGSGDPWWGLKSEMRISGAQITIRTWTEPTTRRDARLSGPVGFRVGTGSEPPPGQPGEDHVQLLKIPTGLAYWCLGRIQLTEGCISSRTRSSPSLSNTKLR</sequence>
<evidence type="ECO:0000256" key="1">
    <source>
        <dbReference type="SAM" id="MobiDB-lite"/>
    </source>
</evidence>
<reference evidence="2" key="2">
    <citation type="submission" date="2016-06" db="EMBL/GenBank/DDBJ databases">
        <title>The genome of a short-lived fish provides insights into sex chromosome evolution and the genetic control of aging.</title>
        <authorList>
            <person name="Reichwald K."/>
            <person name="Felder M."/>
            <person name="Petzold A."/>
            <person name="Koch P."/>
            <person name="Groth M."/>
            <person name="Platzer M."/>
        </authorList>
    </citation>
    <scope>NUCLEOTIDE SEQUENCE</scope>
    <source>
        <tissue evidence="2">Brain</tissue>
    </source>
</reference>
<feature type="region of interest" description="Disordered" evidence="1">
    <location>
        <begin position="1"/>
        <end position="21"/>
    </location>
</feature>
<accession>A0A1A8G7J6</accession>
<feature type="non-terminal residue" evidence="2">
    <location>
        <position position="1"/>
    </location>
</feature>
<gene>
    <name evidence="2" type="primary">Nfu_g_1_021758</name>
</gene>
<feature type="non-terminal residue" evidence="2">
    <location>
        <position position="113"/>
    </location>
</feature>
<reference evidence="2" key="1">
    <citation type="submission" date="2016-05" db="EMBL/GenBank/DDBJ databases">
        <authorList>
            <person name="Lavstsen T."/>
            <person name="Jespersen J.S."/>
        </authorList>
    </citation>
    <scope>NUCLEOTIDE SEQUENCE</scope>
    <source>
        <tissue evidence="2">Brain</tissue>
    </source>
</reference>
<organism evidence="2">
    <name type="scientific">Nothobranchius korthausae</name>
    <dbReference type="NCBI Taxonomy" id="1143690"/>
    <lineage>
        <taxon>Eukaryota</taxon>
        <taxon>Metazoa</taxon>
        <taxon>Chordata</taxon>
        <taxon>Craniata</taxon>
        <taxon>Vertebrata</taxon>
        <taxon>Euteleostomi</taxon>
        <taxon>Actinopterygii</taxon>
        <taxon>Neopterygii</taxon>
        <taxon>Teleostei</taxon>
        <taxon>Neoteleostei</taxon>
        <taxon>Acanthomorphata</taxon>
        <taxon>Ovalentaria</taxon>
        <taxon>Atherinomorphae</taxon>
        <taxon>Cyprinodontiformes</taxon>
        <taxon>Nothobranchiidae</taxon>
        <taxon>Nothobranchius</taxon>
    </lineage>
</organism>
<dbReference type="EMBL" id="HAEB01021158">
    <property type="protein sequence ID" value="SBQ67685.1"/>
    <property type="molecule type" value="Transcribed_RNA"/>
</dbReference>
<feature type="compositionally biased region" description="Low complexity" evidence="1">
    <location>
        <begin position="1"/>
        <end position="16"/>
    </location>
</feature>
<name>A0A1A8G7J6_9TELE</name>